<dbReference type="Proteomes" id="UP001497600">
    <property type="component" value="Chromosome H"/>
</dbReference>
<dbReference type="EMBL" id="OZ004260">
    <property type="protein sequence ID" value="CAK7921741.1"/>
    <property type="molecule type" value="Genomic_DNA"/>
</dbReference>
<name>A0ABP0EL83_9ASCO</name>
<organism evidence="3 4">
    <name type="scientific">[Candida] anglica</name>
    <dbReference type="NCBI Taxonomy" id="148631"/>
    <lineage>
        <taxon>Eukaryota</taxon>
        <taxon>Fungi</taxon>
        <taxon>Dikarya</taxon>
        <taxon>Ascomycota</taxon>
        <taxon>Saccharomycotina</taxon>
        <taxon>Pichiomycetes</taxon>
        <taxon>Debaryomycetaceae</taxon>
        <taxon>Kurtzmaniella</taxon>
    </lineage>
</organism>
<evidence type="ECO:0000256" key="1">
    <source>
        <dbReference type="SAM" id="Coils"/>
    </source>
</evidence>
<evidence type="ECO:0000313" key="4">
    <source>
        <dbReference type="Proteomes" id="UP001497600"/>
    </source>
</evidence>
<dbReference type="InterPro" id="IPR042065">
    <property type="entry name" value="E3_ELL-like"/>
</dbReference>
<evidence type="ECO:0000313" key="3">
    <source>
        <dbReference type="EMBL" id="CAK7921741.1"/>
    </source>
</evidence>
<dbReference type="Gene3D" id="1.10.10.2670">
    <property type="entry name" value="E3 ubiquitin-protein ligase"/>
    <property type="match status" value="1"/>
</dbReference>
<feature type="compositionally biased region" description="Low complexity" evidence="2">
    <location>
        <begin position="399"/>
        <end position="409"/>
    </location>
</feature>
<keyword evidence="1" id="KW-0175">Coiled coil</keyword>
<keyword evidence="4" id="KW-1185">Reference proteome</keyword>
<feature type="coiled-coil region" evidence="1">
    <location>
        <begin position="450"/>
        <end position="477"/>
    </location>
</feature>
<accession>A0ABP0EL83</accession>
<feature type="compositionally biased region" description="Polar residues" evidence="2">
    <location>
        <begin position="372"/>
        <end position="398"/>
    </location>
</feature>
<feature type="region of interest" description="Disordered" evidence="2">
    <location>
        <begin position="291"/>
        <end position="319"/>
    </location>
</feature>
<proteinExistence type="predicted"/>
<reference evidence="3 4" key="1">
    <citation type="submission" date="2024-01" db="EMBL/GenBank/DDBJ databases">
        <authorList>
            <consortium name="Genoscope - CEA"/>
            <person name="William W."/>
        </authorList>
    </citation>
    <scope>NUCLEOTIDE SEQUENCE [LARGE SCALE GENOMIC DNA]</scope>
    <source>
        <strain evidence="3 4">29B2s-10</strain>
    </source>
</reference>
<gene>
    <name evidence="3" type="ORF">CAAN4_H17788</name>
</gene>
<protein>
    <submittedName>
        <fullName evidence="3">Uncharacterized protein</fullName>
    </submittedName>
</protein>
<feature type="region of interest" description="Disordered" evidence="2">
    <location>
        <begin position="331"/>
        <end position="424"/>
    </location>
</feature>
<sequence>MSSPSVAKLEPVRQLGVTNPISIKLTTDLVKQLRSCAEQGLNARLIVKDGIYSIKVLQSIYPCASTLETSRIDIYQKPQQTYYGRISTRLNVITDPRSIKDYMRVARTSSPIPTISNQPLLPSKGQQSTPKPKAATEVITTPYAANVPNKITRLLYLLALGPMTKTNISLRTQLSETDLEPLLSTHAQPYNPNDSFIIDDIFPNGGIINDDDESVPYILKDKSYKDLRPWEWQFYSDEERNLIIHNIHNALTRLGFSETHPLRRKICDKPGPTNSTTNAIDTSLKKSTLGGGILTGSSKKSPIRKASPKPIGGVTQTNISNDTNVINLTSNNINNIGGSPLKNNKRKSSSSSSSSDDEKLPNKKRPTRKGLSKNSINESGTNLRTGIHNTNQITTGHVSDSSTSPSSINEESEPERINSNQYTSGRLASPHIALAESKDSKKLQFYNNLALKFKLKYKEYEELYKQLQNNSNKSNGEKKNVTRLFELHNQLSEWKRKLWDFENQSKLKSDIMTLQKHRKPVGKSQSESPSMTPVARKRTAPPEPRLPMKPALFQRSLDY</sequence>
<feature type="region of interest" description="Disordered" evidence="2">
    <location>
        <begin position="516"/>
        <end position="559"/>
    </location>
</feature>
<feature type="compositionally biased region" description="Basic residues" evidence="2">
    <location>
        <begin position="362"/>
        <end position="371"/>
    </location>
</feature>
<evidence type="ECO:0000256" key="2">
    <source>
        <dbReference type="SAM" id="MobiDB-lite"/>
    </source>
</evidence>